<sequence>MNHFLRQCIVGLLRHASARAFLIYYLRYGKRADSFGSRTRFWSTEQRCKYTSHEKASPVRLRSAKSHKPPGRVCFESVAF</sequence>
<evidence type="ECO:0000313" key="1">
    <source>
        <dbReference type="EMBL" id="KAI1903940.1"/>
    </source>
</evidence>
<organism evidence="1 2">
    <name type="scientific">Albula goreensis</name>
    <dbReference type="NCBI Taxonomy" id="1534307"/>
    <lineage>
        <taxon>Eukaryota</taxon>
        <taxon>Metazoa</taxon>
        <taxon>Chordata</taxon>
        <taxon>Craniata</taxon>
        <taxon>Vertebrata</taxon>
        <taxon>Euteleostomi</taxon>
        <taxon>Actinopterygii</taxon>
        <taxon>Neopterygii</taxon>
        <taxon>Teleostei</taxon>
        <taxon>Albuliformes</taxon>
        <taxon>Albulidae</taxon>
        <taxon>Albula</taxon>
    </lineage>
</organism>
<dbReference type="AlphaFoldDB" id="A0A8T3E5G7"/>
<name>A0A8T3E5G7_9TELE</name>
<dbReference type="EMBL" id="JAERUA010000001">
    <property type="protein sequence ID" value="KAI1903940.1"/>
    <property type="molecule type" value="Genomic_DNA"/>
</dbReference>
<proteinExistence type="predicted"/>
<gene>
    <name evidence="1" type="ORF">AGOR_G00000580</name>
</gene>
<reference evidence="1" key="1">
    <citation type="submission" date="2021-01" db="EMBL/GenBank/DDBJ databases">
        <authorList>
            <person name="Zahm M."/>
            <person name="Roques C."/>
            <person name="Cabau C."/>
            <person name="Klopp C."/>
            <person name="Donnadieu C."/>
            <person name="Jouanno E."/>
            <person name="Lampietro C."/>
            <person name="Louis A."/>
            <person name="Herpin A."/>
            <person name="Echchiki A."/>
            <person name="Berthelot C."/>
            <person name="Parey E."/>
            <person name="Roest-Crollius H."/>
            <person name="Braasch I."/>
            <person name="Postlethwait J."/>
            <person name="Bobe J."/>
            <person name="Montfort J."/>
            <person name="Bouchez O."/>
            <person name="Begum T."/>
            <person name="Mejri S."/>
            <person name="Adams A."/>
            <person name="Chen W.-J."/>
            <person name="Guiguen Y."/>
        </authorList>
    </citation>
    <scope>NUCLEOTIDE SEQUENCE</scope>
    <source>
        <tissue evidence="1">Blood</tissue>
    </source>
</reference>
<dbReference type="Proteomes" id="UP000829720">
    <property type="component" value="Unassembled WGS sequence"/>
</dbReference>
<protein>
    <submittedName>
        <fullName evidence="1">Uncharacterized protein</fullName>
    </submittedName>
</protein>
<keyword evidence="2" id="KW-1185">Reference proteome</keyword>
<evidence type="ECO:0000313" key="2">
    <source>
        <dbReference type="Proteomes" id="UP000829720"/>
    </source>
</evidence>
<accession>A0A8T3E5G7</accession>
<comment type="caution">
    <text evidence="1">The sequence shown here is derived from an EMBL/GenBank/DDBJ whole genome shotgun (WGS) entry which is preliminary data.</text>
</comment>